<dbReference type="InterPro" id="IPR006115">
    <property type="entry name" value="6PGDH_NADP-bd"/>
</dbReference>
<dbReference type="Gene3D" id="3.40.50.720">
    <property type="entry name" value="NAD(P)-binding Rossmann-like Domain"/>
    <property type="match status" value="1"/>
</dbReference>
<protein>
    <submittedName>
        <fullName evidence="6">NAD(P)-dependent oxidoreductase</fullName>
        <ecNumber evidence="6">1.1.-.-</ecNumber>
    </submittedName>
</protein>
<accession>A0ABU6HG03</accession>
<comment type="caution">
    <text evidence="6">The sequence shown here is derived from an EMBL/GenBank/DDBJ whole genome shotgun (WGS) entry which is preliminary data.</text>
</comment>
<dbReference type="EC" id="1.1.-.-" evidence="6"/>
<reference evidence="6 7" key="1">
    <citation type="submission" date="2024-01" db="EMBL/GenBank/DDBJ databases">
        <title>Mesobacterium rodlantinim sp. nov., isolated from shallow sea hydrothermal systems off Kueishantao Island.</title>
        <authorList>
            <person name="Su Z."/>
            <person name="Tang K."/>
        </authorList>
    </citation>
    <scope>NUCLEOTIDE SEQUENCE [LARGE SCALE GENOMIC DNA]</scope>
    <source>
        <strain evidence="6 7">TK19101</strain>
    </source>
</reference>
<dbReference type="InterPro" id="IPR029154">
    <property type="entry name" value="HIBADH-like_NADP-bd"/>
</dbReference>
<dbReference type="Proteomes" id="UP001348149">
    <property type="component" value="Unassembled WGS sequence"/>
</dbReference>
<keyword evidence="7" id="KW-1185">Reference proteome</keyword>
<evidence type="ECO:0000259" key="4">
    <source>
        <dbReference type="Pfam" id="PF03446"/>
    </source>
</evidence>
<dbReference type="SUPFAM" id="SSF51735">
    <property type="entry name" value="NAD(P)-binding Rossmann-fold domains"/>
    <property type="match status" value="1"/>
</dbReference>
<gene>
    <name evidence="6" type="ORF">VK792_07145</name>
</gene>
<evidence type="ECO:0000259" key="5">
    <source>
        <dbReference type="Pfam" id="PF14833"/>
    </source>
</evidence>
<feature type="domain" description="3-hydroxyisobutyrate dehydrogenase-like NAD-binding" evidence="5">
    <location>
        <begin position="166"/>
        <end position="285"/>
    </location>
</feature>
<dbReference type="InterPro" id="IPR013328">
    <property type="entry name" value="6PGD_dom2"/>
</dbReference>
<dbReference type="PANTHER" id="PTHR43060:SF15">
    <property type="entry name" value="3-HYDROXYISOBUTYRATE DEHYDROGENASE-LIKE 1, MITOCHONDRIAL-RELATED"/>
    <property type="match status" value="1"/>
</dbReference>
<dbReference type="GO" id="GO:0016491">
    <property type="term" value="F:oxidoreductase activity"/>
    <property type="evidence" value="ECO:0007669"/>
    <property type="project" value="UniProtKB-KW"/>
</dbReference>
<keyword evidence="3" id="KW-0520">NAD</keyword>
<evidence type="ECO:0000256" key="2">
    <source>
        <dbReference type="ARBA" id="ARBA00023002"/>
    </source>
</evidence>
<dbReference type="PIRSF" id="PIRSF000103">
    <property type="entry name" value="HIBADH"/>
    <property type="match status" value="1"/>
</dbReference>
<dbReference type="SUPFAM" id="SSF48179">
    <property type="entry name" value="6-phosphogluconate dehydrogenase C-terminal domain-like"/>
    <property type="match status" value="1"/>
</dbReference>
<dbReference type="PANTHER" id="PTHR43060">
    <property type="entry name" value="3-HYDROXYISOBUTYRATE DEHYDROGENASE-LIKE 1, MITOCHONDRIAL-RELATED"/>
    <property type="match status" value="1"/>
</dbReference>
<dbReference type="InterPro" id="IPR015815">
    <property type="entry name" value="HIBADH-related"/>
</dbReference>
<dbReference type="InterPro" id="IPR008927">
    <property type="entry name" value="6-PGluconate_DH-like_C_sf"/>
</dbReference>
<comment type="similarity">
    <text evidence="1">Belongs to the HIBADH-related family.</text>
</comment>
<dbReference type="PROSITE" id="PS00895">
    <property type="entry name" value="3_HYDROXYISOBUT_DH"/>
    <property type="match status" value="1"/>
</dbReference>
<evidence type="ECO:0000313" key="7">
    <source>
        <dbReference type="Proteomes" id="UP001348149"/>
    </source>
</evidence>
<sequence length="291" mass="30560">MAKVAFLGLGVMGYPMAGHLVKAGHEVTVYNRTAAKAEKWAAEFGGSWKATPREAAEGCDFVMSCVGNDDDLRSVCLGDDGAFAGMAAGTIFVDHTTVSSAVTRELHAAGAEKGIAFVDAPISGGQAGAENGQLVVMCGGEEAPYAKAEQVIDAYSKLCKRLGDSGAGQLCKMVNQICIAGLVQGLSEGLHFAEKAGLDGRAVIEVIGGGAAGSWQMVNRYETMIDDKFEHGFAVDWMRKDLGICLATANETGASLPVTALVDQFYKEVQKIGGGRWDTSSLIKRLRKLDG</sequence>
<dbReference type="InterPro" id="IPR002204">
    <property type="entry name" value="3-OH-isobutyrate_DH-rel_CS"/>
</dbReference>
<name>A0ABU6HG03_9RHOB</name>
<evidence type="ECO:0000313" key="6">
    <source>
        <dbReference type="EMBL" id="MEC3861057.1"/>
    </source>
</evidence>
<feature type="domain" description="6-phosphogluconate dehydrogenase NADP-binding" evidence="4">
    <location>
        <begin position="3"/>
        <end position="160"/>
    </location>
</feature>
<dbReference type="EMBL" id="JAYLLH010000007">
    <property type="protein sequence ID" value="MEC3861057.1"/>
    <property type="molecule type" value="Genomic_DNA"/>
</dbReference>
<evidence type="ECO:0000256" key="1">
    <source>
        <dbReference type="ARBA" id="ARBA00009080"/>
    </source>
</evidence>
<dbReference type="Gene3D" id="1.10.1040.10">
    <property type="entry name" value="N-(1-d-carboxylethyl)-l-norvaline Dehydrogenase, domain 2"/>
    <property type="match status" value="1"/>
</dbReference>
<evidence type="ECO:0000256" key="3">
    <source>
        <dbReference type="ARBA" id="ARBA00023027"/>
    </source>
</evidence>
<proteinExistence type="inferred from homology"/>
<dbReference type="RefSeq" id="WP_326296727.1">
    <property type="nucleotide sequence ID" value="NZ_JAYLLH010000007.1"/>
</dbReference>
<dbReference type="Pfam" id="PF03446">
    <property type="entry name" value="NAD_binding_2"/>
    <property type="match status" value="1"/>
</dbReference>
<dbReference type="InterPro" id="IPR036291">
    <property type="entry name" value="NAD(P)-bd_dom_sf"/>
</dbReference>
<dbReference type="Pfam" id="PF14833">
    <property type="entry name" value="NAD_binding_11"/>
    <property type="match status" value="1"/>
</dbReference>
<organism evidence="6 7">
    <name type="scientific">Mesobacterium hydrothermale</name>
    <dbReference type="NCBI Taxonomy" id="3111907"/>
    <lineage>
        <taxon>Bacteria</taxon>
        <taxon>Pseudomonadati</taxon>
        <taxon>Pseudomonadota</taxon>
        <taxon>Alphaproteobacteria</taxon>
        <taxon>Rhodobacterales</taxon>
        <taxon>Roseobacteraceae</taxon>
        <taxon>Mesobacterium</taxon>
    </lineage>
</organism>
<keyword evidence="2 6" id="KW-0560">Oxidoreductase</keyword>